<dbReference type="Proteomes" id="UP000194139">
    <property type="component" value="Chromosome"/>
</dbReference>
<dbReference type="EMBL" id="CP021109">
    <property type="protein sequence ID" value="ARP88399.1"/>
    <property type="molecule type" value="Genomic_DNA"/>
</dbReference>
<dbReference type="RefSeq" id="WP_086073421.1">
    <property type="nucleotide sequence ID" value="NZ_CP021109.1"/>
</dbReference>
<evidence type="ECO:0000259" key="1">
    <source>
        <dbReference type="Pfam" id="PF13614"/>
    </source>
</evidence>
<dbReference type="PANTHER" id="PTHR13696:SF52">
    <property type="entry name" value="PARA FAMILY PROTEIN CT_582"/>
    <property type="match status" value="1"/>
</dbReference>
<dbReference type="PIRSF" id="PIRSF009320">
    <property type="entry name" value="Nuc_binding_HP_1000"/>
    <property type="match status" value="1"/>
</dbReference>
<keyword evidence="3" id="KW-1185">Reference proteome</keyword>
<organism evidence="2 3">
    <name type="scientific">Bordetella genomosp. 9</name>
    <dbReference type="NCBI Taxonomy" id="1416803"/>
    <lineage>
        <taxon>Bacteria</taxon>
        <taxon>Pseudomonadati</taxon>
        <taxon>Pseudomonadota</taxon>
        <taxon>Betaproteobacteria</taxon>
        <taxon>Burkholderiales</taxon>
        <taxon>Alcaligenaceae</taxon>
        <taxon>Bordetella</taxon>
    </lineage>
</organism>
<dbReference type="InterPro" id="IPR050678">
    <property type="entry name" value="DNA_Partitioning_ATPase"/>
</dbReference>
<dbReference type="PANTHER" id="PTHR13696">
    <property type="entry name" value="P-LOOP CONTAINING NUCLEOSIDE TRIPHOSPHATE HYDROLASE"/>
    <property type="match status" value="1"/>
</dbReference>
<proteinExistence type="predicted"/>
<sequence>MNETVSANPARVFCIANQKGGVGKTTTAINLAAGLATHGKRVLLVDLDPQGNATMGSGIDKASLQSNLYEVLIGDTTIADARVRSEVGGYDVLPANRELAGAEIDLVQMEERERQLKHALDTVADDYDFILVDCPPTLSLLTLNGLAAAHGVIIPMQCEYFALEGLSDLVNTIKRVHRNINPQLRVIGLLRVMFDPRMTLQQQVSAQLEAHFGDKVFATVVPRNVRLAEAPSYGMPGVVYDRASRGAQAYISFGAEMIERVKALAD</sequence>
<name>A0A1W6Z5M4_9BORD</name>
<dbReference type="InterPro" id="IPR027417">
    <property type="entry name" value="P-loop_NTPase"/>
</dbReference>
<accession>A0A1W6Z5M4</accession>
<dbReference type="SUPFAM" id="SSF52540">
    <property type="entry name" value="P-loop containing nucleoside triphosphate hydrolases"/>
    <property type="match status" value="1"/>
</dbReference>
<dbReference type="Gene3D" id="3.40.50.300">
    <property type="entry name" value="P-loop containing nucleotide triphosphate hydrolases"/>
    <property type="match status" value="1"/>
</dbReference>
<reference evidence="2 3" key="1">
    <citation type="submission" date="2017-05" db="EMBL/GenBank/DDBJ databases">
        <title>Complete and WGS of Bordetella genogroups.</title>
        <authorList>
            <person name="Spilker T."/>
            <person name="LiPuma J."/>
        </authorList>
    </citation>
    <scope>NUCLEOTIDE SEQUENCE [LARGE SCALE GENOMIC DNA]</scope>
    <source>
        <strain evidence="2 3">AU17164</strain>
    </source>
</reference>
<dbReference type="AlphaFoldDB" id="A0A1W6Z5M4"/>
<protein>
    <submittedName>
        <fullName evidence="2">Chromosome partitioning protein</fullName>
    </submittedName>
</protein>
<gene>
    <name evidence="2" type="ORF">CAL13_20905</name>
</gene>
<evidence type="ECO:0000313" key="2">
    <source>
        <dbReference type="EMBL" id="ARP88399.1"/>
    </source>
</evidence>
<dbReference type="CDD" id="cd02042">
    <property type="entry name" value="ParAB_family"/>
    <property type="match status" value="1"/>
</dbReference>
<feature type="domain" description="AAA" evidence="1">
    <location>
        <begin position="11"/>
        <end position="185"/>
    </location>
</feature>
<evidence type="ECO:0000313" key="3">
    <source>
        <dbReference type="Proteomes" id="UP000194139"/>
    </source>
</evidence>
<dbReference type="Pfam" id="PF13614">
    <property type="entry name" value="AAA_31"/>
    <property type="match status" value="1"/>
</dbReference>
<dbReference type="FunFam" id="3.40.50.300:FF:000285">
    <property type="entry name" value="Sporulation initiation inhibitor Soj"/>
    <property type="match status" value="1"/>
</dbReference>
<dbReference type="InterPro" id="IPR025669">
    <property type="entry name" value="AAA_dom"/>
</dbReference>